<dbReference type="eggNOG" id="COG1196">
    <property type="taxonomic scope" value="Bacteria"/>
</dbReference>
<organism evidence="5 6">
    <name type="scientific">Hyphomonas polymorpha PS728</name>
    <dbReference type="NCBI Taxonomy" id="1280954"/>
    <lineage>
        <taxon>Bacteria</taxon>
        <taxon>Pseudomonadati</taxon>
        <taxon>Pseudomonadota</taxon>
        <taxon>Alphaproteobacteria</taxon>
        <taxon>Hyphomonadales</taxon>
        <taxon>Hyphomonadaceae</taxon>
        <taxon>Hyphomonas</taxon>
    </lineage>
</organism>
<dbReference type="InterPro" id="IPR025645">
    <property type="entry name" value="DUF4349"/>
</dbReference>
<dbReference type="Pfam" id="PF14257">
    <property type="entry name" value="DUF4349"/>
    <property type="match status" value="1"/>
</dbReference>
<gene>
    <name evidence="5" type="ORF">HPO_09635</name>
</gene>
<reference evidence="5 6" key="1">
    <citation type="journal article" date="2014" name="Antonie Van Leeuwenhoek">
        <title>Hyphomonas beringensis sp. nov. and Hyphomonas chukchiensis sp. nov., isolated from surface seawater of the Bering Sea and Chukchi Sea.</title>
        <authorList>
            <person name="Li C."/>
            <person name="Lai Q."/>
            <person name="Li G."/>
            <person name="Dong C."/>
            <person name="Wang J."/>
            <person name="Liao Y."/>
            <person name="Shao Z."/>
        </authorList>
    </citation>
    <scope>NUCLEOTIDE SEQUENCE [LARGE SCALE GENOMIC DNA]</scope>
    <source>
        <strain evidence="5 6">PS728</strain>
    </source>
</reference>
<keyword evidence="6" id="KW-1185">Reference proteome</keyword>
<evidence type="ECO:0000313" key="5">
    <source>
        <dbReference type="EMBL" id="KCZ98464.1"/>
    </source>
</evidence>
<evidence type="ECO:0000256" key="1">
    <source>
        <dbReference type="SAM" id="Coils"/>
    </source>
</evidence>
<keyword evidence="2" id="KW-0472">Membrane</keyword>
<feature type="signal peptide" evidence="3">
    <location>
        <begin position="1"/>
        <end position="19"/>
    </location>
</feature>
<dbReference type="PATRIC" id="fig|1280954.3.peg.1952"/>
<keyword evidence="2" id="KW-1133">Transmembrane helix</keyword>
<proteinExistence type="predicted"/>
<feature type="chain" id="PRO_5001615722" evidence="3">
    <location>
        <begin position="20"/>
        <end position="295"/>
    </location>
</feature>
<keyword evidence="5" id="KW-0449">Lipoprotein</keyword>
<comment type="caution">
    <text evidence="5">The sequence shown here is derived from an EMBL/GenBank/DDBJ whole genome shotgun (WGS) entry which is preliminary data.</text>
</comment>
<dbReference type="PROSITE" id="PS51257">
    <property type="entry name" value="PROKAR_LIPOPROTEIN"/>
    <property type="match status" value="1"/>
</dbReference>
<sequence length="295" mass="31487">MLWKSALAALPLAMMAACGAPGDRSYSSPGAPAPAEMMMKMAEPSYEAAQDTAGGGAPVAEQYIAYAHSVGMRLPVKAIEPTMQGHIAACNAAGPSVCIVTNSWLNAYSEDSASASLNLRATPAWIDTFLSGVEAEATAAKGEITNRQTTAEDLTVSIIDTGARLKAQQTLQERLQKLLADRPGELGDLLETERELARVNGEIDSLKSTLAALRQRVDMSQLSVSYETKINPVSQGALQPLGEAFGSFFYNLASAVAAVVTAFAIGLPWLLLLGALLWIWLRLIWPRIRKKKPVT</sequence>
<feature type="transmembrane region" description="Helical" evidence="2">
    <location>
        <begin position="248"/>
        <end position="281"/>
    </location>
</feature>
<dbReference type="AlphaFoldDB" id="A0A062VIR8"/>
<protein>
    <submittedName>
        <fullName evidence="5">Putative lipoprotein</fullName>
    </submittedName>
</protein>
<keyword evidence="1" id="KW-0175">Coiled coil</keyword>
<name>A0A062VIR8_9PROT</name>
<dbReference type="STRING" id="1280954.HPO_09635"/>
<evidence type="ECO:0000259" key="4">
    <source>
        <dbReference type="Pfam" id="PF14257"/>
    </source>
</evidence>
<keyword evidence="3" id="KW-0732">Signal</keyword>
<feature type="coiled-coil region" evidence="1">
    <location>
        <begin position="189"/>
        <end position="216"/>
    </location>
</feature>
<feature type="domain" description="DUF4349" evidence="4">
    <location>
        <begin position="70"/>
        <end position="280"/>
    </location>
</feature>
<dbReference type="RefSeq" id="WP_035597720.1">
    <property type="nucleotide sequence ID" value="NZ_ARYM01000010.1"/>
</dbReference>
<dbReference type="EMBL" id="ARYM01000010">
    <property type="protein sequence ID" value="KCZ98464.1"/>
    <property type="molecule type" value="Genomic_DNA"/>
</dbReference>
<keyword evidence="2" id="KW-0812">Transmembrane</keyword>
<dbReference type="Proteomes" id="UP000027100">
    <property type="component" value="Unassembled WGS sequence"/>
</dbReference>
<evidence type="ECO:0000256" key="2">
    <source>
        <dbReference type="SAM" id="Phobius"/>
    </source>
</evidence>
<dbReference type="OrthoDB" id="7448632at2"/>
<evidence type="ECO:0000313" key="6">
    <source>
        <dbReference type="Proteomes" id="UP000027100"/>
    </source>
</evidence>
<accession>A0A062VIR8</accession>
<evidence type="ECO:0000256" key="3">
    <source>
        <dbReference type="SAM" id="SignalP"/>
    </source>
</evidence>